<dbReference type="Proteomes" id="UP000075766">
    <property type="component" value="Unassembled WGS sequence"/>
</dbReference>
<dbReference type="SUPFAM" id="SSF54106">
    <property type="entry name" value="LysM domain"/>
    <property type="match status" value="1"/>
</dbReference>
<dbReference type="InterPro" id="IPR052196">
    <property type="entry name" value="Bact_Kbp"/>
</dbReference>
<gene>
    <name evidence="3" type="ORF">AY586_11380</name>
</gene>
<evidence type="ECO:0000256" key="1">
    <source>
        <dbReference type="SAM" id="SignalP"/>
    </source>
</evidence>
<dbReference type="PANTHER" id="PTHR34700:SF4">
    <property type="entry name" value="PHAGE-LIKE ELEMENT PBSX PROTEIN XKDP"/>
    <property type="match status" value="1"/>
</dbReference>
<dbReference type="InterPro" id="IPR018392">
    <property type="entry name" value="LysM"/>
</dbReference>
<dbReference type="PROSITE" id="PS51782">
    <property type="entry name" value="LYSM"/>
    <property type="match status" value="1"/>
</dbReference>
<evidence type="ECO:0000313" key="4">
    <source>
        <dbReference type="Proteomes" id="UP000075766"/>
    </source>
</evidence>
<evidence type="ECO:0000313" key="3">
    <source>
        <dbReference type="EMBL" id="KXX65066.1"/>
    </source>
</evidence>
<protein>
    <submittedName>
        <fullName evidence="3">Peptidoglycan-binding protein</fullName>
    </submittedName>
</protein>
<dbReference type="RefSeq" id="WP_062273953.1">
    <property type="nucleotide sequence ID" value="NZ_LSYU01000040.1"/>
</dbReference>
<dbReference type="EMBL" id="LSYU01000040">
    <property type="protein sequence ID" value="KXX65066.1"/>
    <property type="molecule type" value="Genomic_DNA"/>
</dbReference>
<proteinExistence type="predicted"/>
<evidence type="ECO:0000259" key="2">
    <source>
        <dbReference type="PROSITE" id="PS51782"/>
    </source>
</evidence>
<name>A0ABR5VHA1_MARGR</name>
<dbReference type="InterPro" id="IPR036779">
    <property type="entry name" value="LysM_dom_sf"/>
</dbReference>
<dbReference type="Pfam" id="PF01476">
    <property type="entry name" value="LysM"/>
    <property type="match status" value="1"/>
</dbReference>
<feature type="signal peptide" evidence="1">
    <location>
        <begin position="1"/>
        <end position="25"/>
    </location>
</feature>
<organism evidence="3 4">
    <name type="scientific">Marichromatium gracile</name>
    <name type="common">Chromatium gracile</name>
    <dbReference type="NCBI Taxonomy" id="1048"/>
    <lineage>
        <taxon>Bacteria</taxon>
        <taxon>Pseudomonadati</taxon>
        <taxon>Pseudomonadota</taxon>
        <taxon>Gammaproteobacteria</taxon>
        <taxon>Chromatiales</taxon>
        <taxon>Chromatiaceae</taxon>
        <taxon>Marichromatium</taxon>
    </lineage>
</organism>
<keyword evidence="1" id="KW-0732">Signal</keyword>
<dbReference type="PANTHER" id="PTHR34700">
    <property type="entry name" value="POTASSIUM BINDING PROTEIN KBP"/>
    <property type="match status" value="1"/>
</dbReference>
<dbReference type="CDD" id="cd00118">
    <property type="entry name" value="LysM"/>
    <property type="match status" value="1"/>
</dbReference>
<comment type="caution">
    <text evidence="3">The sequence shown here is derived from an EMBL/GenBank/DDBJ whole genome shotgun (WGS) entry which is preliminary data.</text>
</comment>
<feature type="chain" id="PRO_5045242259" evidence="1">
    <location>
        <begin position="26"/>
        <end position="403"/>
    </location>
</feature>
<reference evidence="3 4" key="1">
    <citation type="submission" date="2016-02" db="EMBL/GenBank/DDBJ databases">
        <title>Genome sequence of Marichromatium gracile YL-28, a purple sulfur bacterium.</title>
        <authorList>
            <person name="Zhao C."/>
            <person name="Hong X."/>
            <person name="Chen S."/>
            <person name="Yang S."/>
        </authorList>
    </citation>
    <scope>NUCLEOTIDE SEQUENCE [LARGE SCALE GENOMIC DNA]</scope>
    <source>
        <strain evidence="3 4">YL28</strain>
    </source>
</reference>
<feature type="domain" description="LysM" evidence="2">
    <location>
        <begin position="35"/>
        <end position="83"/>
    </location>
</feature>
<sequence length="403" mass="44804">MRAPRSLRVLAPLLLVLLVPAPTRAEVTLAPDAPARYVVRSGDTLWDIAGRFLRDPWRWHALWRANPGITNPDLIYPGDLLELVEVDGEPQLQLTRGGGDRTLGYQDGMRVVKRSPQARVTSLEDAVPVIPVASIAPFLTQPLVADSDQVERAPYVVGFPDEHLVVGTFDSIYVRRLAQTDSSRYQVVRPGKALRDPDSNELLGYEVEFVATAALERAGDPAKLRIARAEREIGIGDRVIPAEQERSLENFYPEPGPAGVRGRILSVLKGVSQIGQFDVVILNKGERDGIEAGHVFEVFIGGETAPDQVRRGGFDWNWRDDSPLDSEFWFGDFSFEGWRADPPGEDGMPLHADMRRDRDTYLKPYERAGVVMVFRVFDRVSFALVLEAYRAMAVGDRVAPPPA</sequence>
<dbReference type="Gene3D" id="3.10.350.10">
    <property type="entry name" value="LysM domain"/>
    <property type="match status" value="1"/>
</dbReference>
<dbReference type="SMART" id="SM00257">
    <property type="entry name" value="LysM"/>
    <property type="match status" value="1"/>
</dbReference>
<accession>A0ABR5VHA1</accession>
<keyword evidence="4" id="KW-1185">Reference proteome</keyword>